<name>B4W235_9CYAN</name>
<evidence type="ECO:0000313" key="1">
    <source>
        <dbReference type="EMBL" id="EDX71678.1"/>
    </source>
</evidence>
<dbReference type="EMBL" id="DS989870">
    <property type="protein sequence ID" value="EDX71678.1"/>
    <property type="molecule type" value="Genomic_DNA"/>
</dbReference>
<evidence type="ECO:0000313" key="2">
    <source>
        <dbReference type="Proteomes" id="UP000003835"/>
    </source>
</evidence>
<dbReference type="HOGENOM" id="CLU_3182418_0_0_3"/>
<protein>
    <submittedName>
        <fullName evidence="1">Uncharacterized protein</fullName>
    </submittedName>
</protein>
<reference evidence="1 2" key="1">
    <citation type="submission" date="2008-07" db="EMBL/GenBank/DDBJ databases">
        <authorList>
            <person name="Tandeau de Marsac N."/>
            <person name="Ferriera S."/>
            <person name="Johnson J."/>
            <person name="Kravitz S."/>
            <person name="Beeson K."/>
            <person name="Sutton G."/>
            <person name="Rogers Y.-H."/>
            <person name="Friedman R."/>
            <person name="Frazier M."/>
            <person name="Venter J.C."/>
        </authorList>
    </citation>
    <scope>NUCLEOTIDE SEQUENCE [LARGE SCALE GENOMIC DNA]</scope>
    <source>
        <strain evidence="1 2">PCC 7420</strain>
    </source>
</reference>
<accession>B4W235</accession>
<gene>
    <name evidence="1" type="ORF">MC7420_2344</name>
</gene>
<proteinExistence type="predicted"/>
<sequence length="46" mass="5148">MYPCSPSSQTCHGTSLHWLPQLQELPLTTTLIQQPLAIVGKHSFKE</sequence>
<organism evidence="1 2">
    <name type="scientific">Coleofasciculus chthonoplastes PCC 7420</name>
    <dbReference type="NCBI Taxonomy" id="118168"/>
    <lineage>
        <taxon>Bacteria</taxon>
        <taxon>Bacillati</taxon>
        <taxon>Cyanobacteriota</taxon>
        <taxon>Cyanophyceae</taxon>
        <taxon>Coleofasciculales</taxon>
        <taxon>Coleofasciculaceae</taxon>
        <taxon>Coleofasciculus</taxon>
    </lineage>
</organism>
<dbReference type="Proteomes" id="UP000003835">
    <property type="component" value="Unassembled WGS sequence"/>
</dbReference>
<dbReference type="STRING" id="118168.MC7420_2344"/>
<keyword evidence="2" id="KW-1185">Reference proteome</keyword>
<dbReference type="AlphaFoldDB" id="B4W235"/>